<gene>
    <name evidence="2" type="ORF">AV926_07590</name>
</gene>
<dbReference type="OrthoDB" id="9795199at2"/>
<name>A0A161S959_9FLAO</name>
<comment type="caution">
    <text evidence="2">The sequence shown here is derived from an EMBL/GenBank/DDBJ whole genome shotgun (WGS) entry which is preliminary data.</text>
</comment>
<reference evidence="2 3" key="1">
    <citation type="submission" date="2016-01" db="EMBL/GenBank/DDBJ databases">
        <title>Whole genome sequencing of Myroides marinus L41.</title>
        <authorList>
            <person name="Hong K.W."/>
        </authorList>
    </citation>
    <scope>NUCLEOTIDE SEQUENCE [LARGE SCALE GENOMIC DNA]</scope>
    <source>
        <strain evidence="2 3">L41</strain>
    </source>
</reference>
<proteinExistence type="predicted"/>
<dbReference type="Gene3D" id="3.40.630.30">
    <property type="match status" value="1"/>
</dbReference>
<dbReference type="EMBL" id="LQNU01000049">
    <property type="protein sequence ID" value="KZE81984.1"/>
    <property type="molecule type" value="Genomic_DNA"/>
</dbReference>
<evidence type="ECO:0000259" key="1">
    <source>
        <dbReference type="Pfam" id="PF13302"/>
    </source>
</evidence>
<keyword evidence="2" id="KW-0808">Transferase</keyword>
<sequence length="192" mass="22107">MQDVVLMDDKIILKPLEAYNYEDLVDYAISQPDIWKYATVGLEGADGMKAYIEAALADRAIGKSYPFIVFDKQTEKYVGSTRFYNIDQKNKTLWLGYTWYAKEAQGTGVNKHAKYLLFQYAFEVMGMERIEFRVDNTNERSKAAVKSIGCTLEGVLRSEIIINTGRRRDTAVFSILKDEWFSHAKEALERKL</sequence>
<dbReference type="RefSeq" id="WP_038984570.1">
    <property type="nucleotide sequence ID" value="NZ_JACAJN010000037.1"/>
</dbReference>
<evidence type="ECO:0000313" key="2">
    <source>
        <dbReference type="EMBL" id="KZE81984.1"/>
    </source>
</evidence>
<dbReference type="Pfam" id="PF13302">
    <property type="entry name" value="Acetyltransf_3"/>
    <property type="match status" value="1"/>
</dbReference>
<keyword evidence="3" id="KW-1185">Reference proteome</keyword>
<dbReference type="InterPro" id="IPR016181">
    <property type="entry name" value="Acyl_CoA_acyltransferase"/>
</dbReference>
<dbReference type="SUPFAM" id="SSF55729">
    <property type="entry name" value="Acyl-CoA N-acyltransferases (Nat)"/>
    <property type="match status" value="1"/>
</dbReference>
<accession>A0A161S959</accession>
<dbReference type="PANTHER" id="PTHR43610:SF1">
    <property type="entry name" value="N-ACETYLTRANSFERASE DOMAIN-CONTAINING PROTEIN"/>
    <property type="match status" value="1"/>
</dbReference>
<protein>
    <submittedName>
        <fullName evidence="2">GCN5 family acetyltransferase</fullName>
    </submittedName>
</protein>
<feature type="domain" description="N-acetyltransferase" evidence="1">
    <location>
        <begin position="11"/>
        <end position="151"/>
    </location>
</feature>
<dbReference type="AlphaFoldDB" id="A0A161S959"/>
<dbReference type="GO" id="GO:0016747">
    <property type="term" value="F:acyltransferase activity, transferring groups other than amino-acyl groups"/>
    <property type="evidence" value="ECO:0007669"/>
    <property type="project" value="InterPro"/>
</dbReference>
<dbReference type="Proteomes" id="UP000076630">
    <property type="component" value="Unassembled WGS sequence"/>
</dbReference>
<dbReference type="InterPro" id="IPR000182">
    <property type="entry name" value="GNAT_dom"/>
</dbReference>
<evidence type="ECO:0000313" key="3">
    <source>
        <dbReference type="Proteomes" id="UP000076630"/>
    </source>
</evidence>
<dbReference type="PANTHER" id="PTHR43610">
    <property type="entry name" value="BLL6696 PROTEIN"/>
    <property type="match status" value="1"/>
</dbReference>
<organism evidence="2 3">
    <name type="scientific">Myroides marinus</name>
    <dbReference type="NCBI Taxonomy" id="703342"/>
    <lineage>
        <taxon>Bacteria</taxon>
        <taxon>Pseudomonadati</taxon>
        <taxon>Bacteroidota</taxon>
        <taxon>Flavobacteriia</taxon>
        <taxon>Flavobacteriales</taxon>
        <taxon>Flavobacteriaceae</taxon>
        <taxon>Myroides</taxon>
    </lineage>
</organism>